<organism evidence="2 3">
    <name type="scientific">Pisolithus microcarpus 441</name>
    <dbReference type="NCBI Taxonomy" id="765257"/>
    <lineage>
        <taxon>Eukaryota</taxon>
        <taxon>Fungi</taxon>
        <taxon>Dikarya</taxon>
        <taxon>Basidiomycota</taxon>
        <taxon>Agaricomycotina</taxon>
        <taxon>Agaricomycetes</taxon>
        <taxon>Agaricomycetidae</taxon>
        <taxon>Boletales</taxon>
        <taxon>Sclerodermatineae</taxon>
        <taxon>Pisolithaceae</taxon>
        <taxon>Pisolithus</taxon>
    </lineage>
</organism>
<dbReference type="AlphaFoldDB" id="A0A0C9YD43"/>
<dbReference type="Proteomes" id="UP000054018">
    <property type="component" value="Unassembled WGS sequence"/>
</dbReference>
<evidence type="ECO:0000313" key="3">
    <source>
        <dbReference type="Proteomes" id="UP000054018"/>
    </source>
</evidence>
<dbReference type="EMBL" id="KN833736">
    <property type="protein sequence ID" value="KIK22735.1"/>
    <property type="molecule type" value="Genomic_DNA"/>
</dbReference>
<gene>
    <name evidence="2" type="ORF">PISMIDRAFT_679963</name>
</gene>
<feature type="compositionally biased region" description="Polar residues" evidence="1">
    <location>
        <begin position="52"/>
        <end position="64"/>
    </location>
</feature>
<accession>A0A0C9YD43</accession>
<feature type="non-terminal residue" evidence="2">
    <location>
        <position position="64"/>
    </location>
</feature>
<evidence type="ECO:0000256" key="1">
    <source>
        <dbReference type="SAM" id="MobiDB-lite"/>
    </source>
</evidence>
<keyword evidence="3" id="KW-1185">Reference proteome</keyword>
<protein>
    <submittedName>
        <fullName evidence="2">Uncharacterized protein</fullName>
    </submittedName>
</protein>
<name>A0A0C9YD43_9AGAM</name>
<sequence length="64" mass="7113">VCMEPLRCHRTMRMGDNKGRVYVFGKENGIFQLNECPVYAVDDLSRGGGRCSDSSTANGLSRTR</sequence>
<dbReference type="HOGENOM" id="CLU_2873953_0_0_1"/>
<feature type="region of interest" description="Disordered" evidence="1">
    <location>
        <begin position="45"/>
        <end position="64"/>
    </location>
</feature>
<reference evidence="2 3" key="1">
    <citation type="submission" date="2014-04" db="EMBL/GenBank/DDBJ databases">
        <authorList>
            <consortium name="DOE Joint Genome Institute"/>
            <person name="Kuo A."/>
            <person name="Kohler A."/>
            <person name="Costa M.D."/>
            <person name="Nagy L.G."/>
            <person name="Floudas D."/>
            <person name="Copeland A."/>
            <person name="Barry K.W."/>
            <person name="Cichocki N."/>
            <person name="Veneault-Fourrey C."/>
            <person name="LaButti K."/>
            <person name="Lindquist E.A."/>
            <person name="Lipzen A."/>
            <person name="Lundell T."/>
            <person name="Morin E."/>
            <person name="Murat C."/>
            <person name="Sun H."/>
            <person name="Tunlid A."/>
            <person name="Henrissat B."/>
            <person name="Grigoriev I.V."/>
            <person name="Hibbett D.S."/>
            <person name="Martin F."/>
            <person name="Nordberg H.P."/>
            <person name="Cantor M.N."/>
            <person name="Hua S.X."/>
        </authorList>
    </citation>
    <scope>NUCLEOTIDE SEQUENCE [LARGE SCALE GENOMIC DNA]</scope>
    <source>
        <strain evidence="2 3">441</strain>
    </source>
</reference>
<evidence type="ECO:0000313" key="2">
    <source>
        <dbReference type="EMBL" id="KIK22735.1"/>
    </source>
</evidence>
<reference evidence="3" key="2">
    <citation type="submission" date="2015-01" db="EMBL/GenBank/DDBJ databases">
        <title>Evolutionary Origins and Diversification of the Mycorrhizal Mutualists.</title>
        <authorList>
            <consortium name="DOE Joint Genome Institute"/>
            <consortium name="Mycorrhizal Genomics Consortium"/>
            <person name="Kohler A."/>
            <person name="Kuo A."/>
            <person name="Nagy L.G."/>
            <person name="Floudas D."/>
            <person name="Copeland A."/>
            <person name="Barry K.W."/>
            <person name="Cichocki N."/>
            <person name="Veneault-Fourrey C."/>
            <person name="LaButti K."/>
            <person name="Lindquist E.A."/>
            <person name="Lipzen A."/>
            <person name="Lundell T."/>
            <person name="Morin E."/>
            <person name="Murat C."/>
            <person name="Riley R."/>
            <person name="Ohm R."/>
            <person name="Sun H."/>
            <person name="Tunlid A."/>
            <person name="Henrissat B."/>
            <person name="Grigoriev I.V."/>
            <person name="Hibbett D.S."/>
            <person name="Martin F."/>
        </authorList>
    </citation>
    <scope>NUCLEOTIDE SEQUENCE [LARGE SCALE GENOMIC DNA]</scope>
    <source>
        <strain evidence="3">441</strain>
    </source>
</reference>
<proteinExistence type="predicted"/>